<feature type="signal peptide" evidence="1">
    <location>
        <begin position="1"/>
        <end position="19"/>
    </location>
</feature>
<dbReference type="OrthoDB" id="1522390at2"/>
<feature type="domain" description="Secretion system C-terminal sorting" evidence="2">
    <location>
        <begin position="153"/>
        <end position="228"/>
    </location>
</feature>
<dbReference type="InterPro" id="IPR026444">
    <property type="entry name" value="Secre_tail"/>
</dbReference>
<evidence type="ECO:0000256" key="1">
    <source>
        <dbReference type="SAM" id="SignalP"/>
    </source>
</evidence>
<dbReference type="Proteomes" id="UP000288227">
    <property type="component" value="Unassembled WGS sequence"/>
</dbReference>
<reference evidence="3 4" key="1">
    <citation type="submission" date="2018-11" db="EMBL/GenBank/DDBJ databases">
        <title>Chryseotalea sanarue gen. nov., sp., nov., a member of the family Cytophagaceae, isolated from a brackish lake in Hamamatsu Japan.</title>
        <authorList>
            <person name="Maejima Y."/>
            <person name="Iino T."/>
            <person name="Muraguchi Y."/>
            <person name="Fukuda K."/>
            <person name="Ohkuma M."/>
            <person name="Moriuchi R."/>
            <person name="Dohra H."/>
            <person name="Kimbara K."/>
            <person name="Shintani M."/>
        </authorList>
    </citation>
    <scope>NUCLEOTIDE SEQUENCE [LARGE SCALE GENOMIC DNA]</scope>
    <source>
        <strain evidence="3 4">Ys</strain>
    </source>
</reference>
<name>A0A401UA33_9BACT</name>
<evidence type="ECO:0000313" key="4">
    <source>
        <dbReference type="Proteomes" id="UP000288227"/>
    </source>
</evidence>
<dbReference type="AlphaFoldDB" id="A0A401UA33"/>
<comment type="caution">
    <text evidence="3">The sequence shown here is derived from an EMBL/GenBank/DDBJ whole genome shotgun (WGS) entry which is preliminary data.</text>
</comment>
<evidence type="ECO:0000313" key="3">
    <source>
        <dbReference type="EMBL" id="GCC51737.1"/>
    </source>
</evidence>
<sequence>MKVYLLLLSVLLSWASTQAQQFDVNLSTETLKAGIGETVQSGLRIRNNDNKALNLIIRKSQSNMGSTQFVQICLNGNCAEELSLRLEPGQSTSDLLITFDAGLAAGISSARYVVVNKNNQNEAVEFDVNFSVEEFAERKSIYDSHFITLTDAYPNPAVESAQVDYKIHKTLPSYNIILRNLLGNVVGDYRLPASETKLKMRTDDLNAGIYFFTLYVDGEGVLTRKIMVKK</sequence>
<dbReference type="RefSeq" id="WP_127122387.1">
    <property type="nucleotide sequence ID" value="NZ_BHXQ01000003.1"/>
</dbReference>
<evidence type="ECO:0000259" key="2">
    <source>
        <dbReference type="Pfam" id="PF18962"/>
    </source>
</evidence>
<gene>
    <name evidence="3" type="ORF">SanaruYs_19660</name>
</gene>
<organism evidence="3 4">
    <name type="scientific">Chryseotalea sanaruensis</name>
    <dbReference type="NCBI Taxonomy" id="2482724"/>
    <lineage>
        <taxon>Bacteria</taxon>
        <taxon>Pseudomonadati</taxon>
        <taxon>Bacteroidota</taxon>
        <taxon>Cytophagia</taxon>
        <taxon>Cytophagales</taxon>
        <taxon>Chryseotaleaceae</taxon>
        <taxon>Chryseotalea</taxon>
    </lineage>
</organism>
<keyword evidence="1" id="KW-0732">Signal</keyword>
<dbReference type="EMBL" id="BHXQ01000003">
    <property type="protein sequence ID" value="GCC51737.1"/>
    <property type="molecule type" value="Genomic_DNA"/>
</dbReference>
<protein>
    <submittedName>
        <fullName evidence="3">T9SS C-terminal target domain-containing protein</fullName>
    </submittedName>
</protein>
<feature type="chain" id="PRO_5019252107" evidence="1">
    <location>
        <begin position="20"/>
        <end position="230"/>
    </location>
</feature>
<proteinExistence type="predicted"/>
<dbReference type="NCBIfam" id="TIGR04183">
    <property type="entry name" value="Por_Secre_tail"/>
    <property type="match status" value="1"/>
</dbReference>
<accession>A0A401UA33</accession>
<keyword evidence="4" id="KW-1185">Reference proteome</keyword>
<dbReference type="Pfam" id="PF18962">
    <property type="entry name" value="Por_Secre_tail"/>
    <property type="match status" value="1"/>
</dbReference>